<accession>A0A016XG80</accession>
<comment type="caution">
    <text evidence="1">The sequence shown here is derived from an EMBL/GenBank/DDBJ whole genome shotgun (WGS) entry which is preliminary data.</text>
</comment>
<dbReference type="Proteomes" id="UP000023268">
    <property type="component" value="Unassembled WGS sequence"/>
</dbReference>
<dbReference type="eggNOG" id="COG4096">
    <property type="taxonomic scope" value="Bacteria"/>
</dbReference>
<organism evidence="1 2">
    <name type="scientific">Hylemonella gracilis str. Niagara R</name>
    <dbReference type="NCBI Taxonomy" id="1458275"/>
    <lineage>
        <taxon>Bacteria</taxon>
        <taxon>Pseudomonadati</taxon>
        <taxon>Pseudomonadota</taxon>
        <taxon>Betaproteobacteria</taxon>
        <taxon>Burkholderiales</taxon>
        <taxon>Comamonadaceae</taxon>
        <taxon>Hylemonella</taxon>
    </lineage>
</organism>
<dbReference type="Gene3D" id="3.90.1570.30">
    <property type="match status" value="1"/>
</dbReference>
<dbReference type="AlphaFoldDB" id="A0A016XG80"/>
<sequence length="113" mass="12270">MTPEQKARLRIDELLAQAGWLVCNLADADIHADPGQVKGVAIREFPLNAGYGYADYLLYVNGKACGVIEAKKKEAVTLTGVELQSVLFVSMSGFSSVAISRASKLRTSYCDRE</sequence>
<name>A0A016XG80_9BURK</name>
<dbReference type="OrthoDB" id="9804086at2"/>
<proteinExistence type="predicted"/>
<dbReference type="RefSeq" id="WP_035606531.1">
    <property type="nucleotide sequence ID" value="NZ_JEMG01000001.1"/>
</dbReference>
<dbReference type="EMBL" id="JEMG01000001">
    <property type="protein sequence ID" value="EYC50925.1"/>
    <property type="molecule type" value="Genomic_DNA"/>
</dbReference>
<evidence type="ECO:0000313" key="2">
    <source>
        <dbReference type="Proteomes" id="UP000023268"/>
    </source>
</evidence>
<dbReference type="STRING" id="1458275.AZ34_07460"/>
<protein>
    <submittedName>
        <fullName evidence="1">Type I restriction modification system, restriction subunit</fullName>
    </submittedName>
</protein>
<gene>
    <name evidence="1" type="ORF">AZ34_07460</name>
</gene>
<evidence type="ECO:0000313" key="1">
    <source>
        <dbReference type="EMBL" id="EYC50925.1"/>
    </source>
</evidence>
<reference evidence="1 2" key="1">
    <citation type="submission" date="2014-02" db="EMBL/GenBank/DDBJ databases">
        <title>Draft Genome of Hylemonella gracilis isolated from the Niagara River.</title>
        <authorList>
            <person name="Pawlowski D.R."/>
            <person name="Koudelka G.B."/>
        </authorList>
    </citation>
    <scope>NUCLEOTIDE SEQUENCE [LARGE SCALE GENOMIC DNA]</scope>
    <source>
        <strain evidence="1 2">Niagara R</strain>
    </source>
</reference>